<dbReference type="GeneID" id="93642746"/>
<dbReference type="CDD" id="cd04301">
    <property type="entry name" value="NAT_SF"/>
    <property type="match status" value="1"/>
</dbReference>
<dbReference type="InterPro" id="IPR016181">
    <property type="entry name" value="Acyl_CoA_acyltransferase"/>
</dbReference>
<organism evidence="1 2">
    <name type="scientific">Priestia megaterium (strain ATCC 14581 / DSM 32 / CCUG 1817 / JCM 2506 / NBRC 15308 / NCIMB 9376 / NCTC 10342 / NRRL B-14308 / VKM B-512 / Ford 19)</name>
    <name type="common">Bacillus megaterium</name>
    <dbReference type="NCBI Taxonomy" id="1348623"/>
    <lineage>
        <taxon>Bacteria</taxon>
        <taxon>Bacillati</taxon>
        <taxon>Bacillota</taxon>
        <taxon>Bacilli</taxon>
        <taxon>Bacillales</taxon>
        <taxon>Bacillaceae</taxon>
        <taxon>Priestia</taxon>
    </lineage>
</organism>
<protein>
    <submittedName>
        <fullName evidence="1">Acetyltransferase domain protein</fullName>
    </submittedName>
</protein>
<dbReference type="Pfam" id="PF00583">
    <property type="entry name" value="Acetyltransf_1"/>
    <property type="match status" value="1"/>
</dbReference>
<gene>
    <name evidence="1" type="ORF">BG04_4755</name>
</gene>
<dbReference type="GO" id="GO:0016747">
    <property type="term" value="F:acyltransferase activity, transferring groups other than amino-acyl groups"/>
    <property type="evidence" value="ECO:0007669"/>
    <property type="project" value="InterPro"/>
</dbReference>
<reference evidence="1 2" key="1">
    <citation type="journal article" date="2015" name="Genome Announc.">
        <title>Complete genome sequences for 35 biothreat assay-relevant bacillus species.</title>
        <authorList>
            <person name="Johnson S.L."/>
            <person name="Daligault H.E."/>
            <person name="Davenport K.W."/>
            <person name="Jaissle J."/>
            <person name="Frey K.G."/>
            <person name="Ladner J.T."/>
            <person name="Broomall S.M."/>
            <person name="Bishop-Lilly K.A."/>
            <person name="Bruce D.C."/>
            <person name="Gibbons H.S."/>
            <person name="Coyne S.R."/>
            <person name="Lo C.C."/>
            <person name="Meincke L."/>
            <person name="Munk A.C."/>
            <person name="Koroleva G.I."/>
            <person name="Rosenzweig C.N."/>
            <person name="Palacios G.F."/>
            <person name="Redden C.L."/>
            <person name="Minogue T.D."/>
            <person name="Chain P.S."/>
        </authorList>
    </citation>
    <scope>NUCLEOTIDE SEQUENCE [LARGE SCALE GENOMIC DNA]</scope>
    <source>
        <strain evidence="2">ATCC 14581 / DSM 32 / JCM 2506 / NBRC 15308 / NCIMB 9376 / NCTC 10342 / NRRL B-14308 / VKM B-512</strain>
    </source>
</reference>
<accession>A0A0B6AE59</accession>
<dbReference type="PROSITE" id="PS51186">
    <property type="entry name" value="GNAT"/>
    <property type="match status" value="1"/>
</dbReference>
<dbReference type="RefSeq" id="WP_034652030.1">
    <property type="nucleotide sequence ID" value="NZ_BCVB01000004.1"/>
</dbReference>
<keyword evidence="1" id="KW-0808">Transferase</keyword>
<dbReference type="AlphaFoldDB" id="A0A0B6AE59"/>
<dbReference type="EMBL" id="CP009920">
    <property type="protein sequence ID" value="AJI21796.1"/>
    <property type="molecule type" value="Genomic_DNA"/>
</dbReference>
<dbReference type="KEGG" id="bmeg:BG04_4755"/>
<name>A0A0B6AE59_PRIM2</name>
<proteinExistence type="predicted"/>
<evidence type="ECO:0000313" key="1">
    <source>
        <dbReference type="EMBL" id="AJI21796.1"/>
    </source>
</evidence>
<dbReference type="Gene3D" id="3.40.630.30">
    <property type="match status" value="1"/>
</dbReference>
<dbReference type="SUPFAM" id="SSF55729">
    <property type="entry name" value="Acyl-CoA N-acyltransferases (Nat)"/>
    <property type="match status" value="1"/>
</dbReference>
<dbReference type="Proteomes" id="UP000031829">
    <property type="component" value="Chromosome"/>
</dbReference>
<dbReference type="HOGENOM" id="CLU_013985_36_2_9"/>
<dbReference type="InterPro" id="IPR000182">
    <property type="entry name" value="GNAT_dom"/>
</dbReference>
<sequence length="153" mass="18398">MKISRTFDTGKIAKLNQSVHQLHVELYPERFQTYDFQKIHEFFKKVMKDDRFIFLLGEDEGQHVGFAWLEIKQYSETVFKKTYKSIYLHQINIAEPYKNRGFGSSLMKEIYSIARTNDINTIELDYWNDNTIAESFYEKEGFVTYRKMAYKEL</sequence>
<evidence type="ECO:0000313" key="2">
    <source>
        <dbReference type="Proteomes" id="UP000031829"/>
    </source>
</evidence>